<evidence type="ECO:0000313" key="3">
    <source>
        <dbReference type="EMBL" id="TCN43726.1"/>
    </source>
</evidence>
<dbReference type="InterPro" id="IPR001296">
    <property type="entry name" value="Glyco_trans_1"/>
</dbReference>
<keyword evidence="4" id="KW-1185">Reference proteome</keyword>
<dbReference type="Pfam" id="PF13579">
    <property type="entry name" value="Glyco_trans_4_4"/>
    <property type="match status" value="1"/>
</dbReference>
<feature type="domain" description="Glycosyl transferase family 1" evidence="1">
    <location>
        <begin position="217"/>
        <end position="379"/>
    </location>
</feature>
<dbReference type="GO" id="GO:0016758">
    <property type="term" value="F:hexosyltransferase activity"/>
    <property type="evidence" value="ECO:0007669"/>
    <property type="project" value="TreeGrafter"/>
</dbReference>
<evidence type="ECO:0000259" key="1">
    <source>
        <dbReference type="Pfam" id="PF00534"/>
    </source>
</evidence>
<accession>A0A4R2CRS0</accession>
<keyword evidence="3" id="KW-0808">Transferase</keyword>
<organism evidence="3 4">
    <name type="scientific">Shinella granuli</name>
    <dbReference type="NCBI Taxonomy" id="323621"/>
    <lineage>
        <taxon>Bacteria</taxon>
        <taxon>Pseudomonadati</taxon>
        <taxon>Pseudomonadota</taxon>
        <taxon>Alphaproteobacteria</taxon>
        <taxon>Hyphomicrobiales</taxon>
        <taxon>Rhizobiaceae</taxon>
        <taxon>Shinella</taxon>
    </lineage>
</organism>
<feature type="domain" description="Glycosyltransferase subfamily 4-like N-terminal" evidence="2">
    <location>
        <begin position="18"/>
        <end position="194"/>
    </location>
</feature>
<protein>
    <submittedName>
        <fullName evidence="3">Glycosyltransferase involved in cell wall biosynthesis</fullName>
    </submittedName>
</protein>
<dbReference type="AlphaFoldDB" id="A0A4R2CRS0"/>
<evidence type="ECO:0000313" key="4">
    <source>
        <dbReference type="Proteomes" id="UP000295351"/>
    </source>
</evidence>
<name>A0A4R2CRS0_SHIGR</name>
<dbReference type="EMBL" id="SLVX01000009">
    <property type="protein sequence ID" value="TCN43726.1"/>
    <property type="molecule type" value="Genomic_DNA"/>
</dbReference>
<dbReference type="Proteomes" id="UP000295351">
    <property type="component" value="Unassembled WGS sequence"/>
</dbReference>
<evidence type="ECO:0000259" key="2">
    <source>
        <dbReference type="Pfam" id="PF13579"/>
    </source>
</evidence>
<dbReference type="PANTHER" id="PTHR45947:SF3">
    <property type="entry name" value="SULFOQUINOVOSYL TRANSFERASE SQD2"/>
    <property type="match status" value="1"/>
</dbReference>
<dbReference type="SUPFAM" id="SSF53756">
    <property type="entry name" value="UDP-Glycosyltransferase/glycogen phosphorylase"/>
    <property type="match status" value="1"/>
</dbReference>
<reference evidence="3 4" key="1">
    <citation type="submission" date="2019-03" db="EMBL/GenBank/DDBJ databases">
        <title>Genomic Encyclopedia of Type Strains, Phase IV (KMG-IV): sequencing the most valuable type-strain genomes for metagenomic binning, comparative biology and taxonomic classification.</title>
        <authorList>
            <person name="Goeker M."/>
        </authorList>
    </citation>
    <scope>NUCLEOTIDE SEQUENCE [LARGE SCALE GENOMIC DNA]</scope>
    <source>
        <strain evidence="3 4">DSM 18401</strain>
    </source>
</reference>
<dbReference type="InterPro" id="IPR050194">
    <property type="entry name" value="Glycosyltransferase_grp1"/>
</dbReference>
<dbReference type="Pfam" id="PF00534">
    <property type="entry name" value="Glycos_transf_1"/>
    <property type="match status" value="1"/>
</dbReference>
<sequence>MRVIFVNRYFHPDQSATSRMVSALAFGLARHGTEVAVVASRSRHDDPQSALSGKETHAGVGIVRLATSRFGRHALPGRAVDYLSFHVMAFIWLLRHVRRGDMVVVCTDPPLISLACGLPVRLRGGHMINWIMDLFPETAVELGLFRRAPFLGRLAAHLRDRSIARSRLSICPTERMADFLRQRGAPADRVKVLHHWSDAAEIRPVAKDRNSLRAAWGYQEKFVVGYSGNFGRAHEFATLIDAATSLKDRTDIAFLMVGGGYKLAPVMTAVRERGLTNITFKPLQPAERIAESLGVPDLHVVSLLPHLEHCIIPSKFYGVLAAGRPTLFIGDPKGSVAAVIDAHGCGVTATIGEPERLAGTIASLAAAPERVAAMGAKARALLETDYAYDRALVSWRTLFHALAEDDALPARSRILEEEPS</sequence>
<dbReference type="RefSeq" id="WP_162853081.1">
    <property type="nucleotide sequence ID" value="NZ_BAABEI010000004.1"/>
</dbReference>
<comment type="caution">
    <text evidence="3">The sequence shown here is derived from an EMBL/GenBank/DDBJ whole genome shotgun (WGS) entry which is preliminary data.</text>
</comment>
<dbReference type="InterPro" id="IPR028098">
    <property type="entry name" value="Glyco_trans_4-like_N"/>
</dbReference>
<dbReference type="Gene3D" id="3.40.50.2000">
    <property type="entry name" value="Glycogen Phosphorylase B"/>
    <property type="match status" value="2"/>
</dbReference>
<proteinExistence type="predicted"/>
<gene>
    <name evidence="3" type="ORF">EV665_109111</name>
</gene>
<dbReference type="PANTHER" id="PTHR45947">
    <property type="entry name" value="SULFOQUINOVOSYL TRANSFERASE SQD2"/>
    <property type="match status" value="1"/>
</dbReference>
<dbReference type="CDD" id="cd03794">
    <property type="entry name" value="GT4_WbuB-like"/>
    <property type="match status" value="1"/>
</dbReference>